<feature type="signal peptide" evidence="2">
    <location>
        <begin position="1"/>
        <end position="34"/>
    </location>
</feature>
<feature type="region of interest" description="Disordered" evidence="1">
    <location>
        <begin position="33"/>
        <end position="62"/>
    </location>
</feature>
<keyword evidence="3" id="KW-0269">Exonuclease</keyword>
<dbReference type="GO" id="GO:0004519">
    <property type="term" value="F:endonuclease activity"/>
    <property type="evidence" value="ECO:0007669"/>
    <property type="project" value="UniProtKB-KW"/>
</dbReference>
<dbReference type="STRING" id="574651.SAMN04487968_11484"/>
<accession>A0A1I1NFC0</accession>
<dbReference type="AlphaFoldDB" id="A0A1I1NFC0"/>
<dbReference type="RefSeq" id="WP_091126156.1">
    <property type="nucleotide sequence ID" value="NZ_FOLB01000014.1"/>
</dbReference>
<organism evidence="3 4">
    <name type="scientific">Nocardioides terrae</name>
    <dbReference type="NCBI Taxonomy" id="574651"/>
    <lineage>
        <taxon>Bacteria</taxon>
        <taxon>Bacillati</taxon>
        <taxon>Actinomycetota</taxon>
        <taxon>Actinomycetes</taxon>
        <taxon>Propionibacteriales</taxon>
        <taxon>Nocardioidaceae</taxon>
        <taxon>Nocardioides</taxon>
    </lineage>
</organism>
<name>A0A1I1NFC0_9ACTN</name>
<protein>
    <submittedName>
        <fullName evidence="3">Endonuclease/Exonuclease/phosphatase family protein</fullName>
    </submittedName>
</protein>
<dbReference type="GO" id="GO:0004527">
    <property type="term" value="F:exonuclease activity"/>
    <property type="evidence" value="ECO:0007669"/>
    <property type="project" value="UniProtKB-KW"/>
</dbReference>
<gene>
    <name evidence="3" type="ORF">SAMN04487968_11484</name>
</gene>
<evidence type="ECO:0000256" key="1">
    <source>
        <dbReference type="SAM" id="MobiDB-lite"/>
    </source>
</evidence>
<evidence type="ECO:0000313" key="4">
    <source>
        <dbReference type="Proteomes" id="UP000198832"/>
    </source>
</evidence>
<keyword evidence="2" id="KW-0732">Signal</keyword>
<dbReference type="EMBL" id="FOLB01000014">
    <property type="protein sequence ID" value="SFC92420.1"/>
    <property type="molecule type" value="Genomic_DNA"/>
</dbReference>
<dbReference type="Proteomes" id="UP000198832">
    <property type="component" value="Unassembled WGS sequence"/>
</dbReference>
<sequence>MLTTTSPVRPIAHALVGAAVAATLALLPAAAATAGHPGHGQPGHHAGQHAHRHHHGHGQAGKPVTVMTRNIYLGADINRPVEAAQAAQAQGLPPQAVVVALANATHETRAIVDRTNFPVRAGLLAQEIATNRPALVGLQEVAWWRHGPFQLDQVGIPNAQVTDYDYLQLLLDALAARGAHYVPAVVGLRADVEAPSFTGTGSADARDVRMTMRDVILERADSSVKVLDTHDQIYATNLSVSIAGVPMNFDRGFQWADVRAGSRSFRFVNTHLEAFSSDIALAQATELLDSAPASRRSTVLVCDCNSDPLNSSVKPIDHVPHKAPYDLITQTFADQWLRWRPAALGWTSGLSETVDDPTAAGFDHRIDMVFGRTATGRALRVDRGRVTGTSTRDRDPATGLWPSDHGGVVLRLRGL</sequence>
<dbReference type="InterPro" id="IPR036691">
    <property type="entry name" value="Endo/exonu/phosph_ase_sf"/>
</dbReference>
<keyword evidence="3" id="KW-0255">Endonuclease</keyword>
<proteinExistence type="predicted"/>
<dbReference type="OrthoDB" id="9787701at2"/>
<feature type="compositionally biased region" description="Basic residues" evidence="1">
    <location>
        <begin position="46"/>
        <end position="57"/>
    </location>
</feature>
<keyword evidence="4" id="KW-1185">Reference proteome</keyword>
<reference evidence="3 4" key="1">
    <citation type="submission" date="2016-10" db="EMBL/GenBank/DDBJ databases">
        <authorList>
            <person name="de Groot N.N."/>
        </authorList>
    </citation>
    <scope>NUCLEOTIDE SEQUENCE [LARGE SCALE GENOMIC DNA]</scope>
    <source>
        <strain evidence="3 4">CGMCC 1.7056</strain>
    </source>
</reference>
<evidence type="ECO:0000256" key="2">
    <source>
        <dbReference type="SAM" id="SignalP"/>
    </source>
</evidence>
<dbReference type="SUPFAM" id="SSF56219">
    <property type="entry name" value="DNase I-like"/>
    <property type="match status" value="1"/>
</dbReference>
<keyword evidence="3" id="KW-0540">Nuclease</keyword>
<evidence type="ECO:0000313" key="3">
    <source>
        <dbReference type="EMBL" id="SFC92420.1"/>
    </source>
</evidence>
<keyword evidence="3" id="KW-0378">Hydrolase</keyword>
<dbReference type="Gene3D" id="3.60.10.10">
    <property type="entry name" value="Endonuclease/exonuclease/phosphatase"/>
    <property type="match status" value="1"/>
</dbReference>
<feature type="chain" id="PRO_5038881088" evidence="2">
    <location>
        <begin position="35"/>
        <end position="415"/>
    </location>
</feature>